<feature type="compositionally biased region" description="Low complexity" evidence="1">
    <location>
        <begin position="108"/>
        <end position="125"/>
    </location>
</feature>
<sequence>MMVATSSTLHEPLGQESSPSKLIEDSSASENVNLFQAIIRFDDRIKVWQREPISNIYYALTPCLITTQKLFIDPVKKEFSAVASQVIAEEMRAVRKTYTSGRDHADEAVATPASTTTAPDSSNGQ</sequence>
<feature type="region of interest" description="Disordered" evidence="1">
    <location>
        <begin position="98"/>
        <end position="125"/>
    </location>
</feature>
<organism evidence="2 3">
    <name type="scientific">Phytophthora fragariaefolia</name>
    <dbReference type="NCBI Taxonomy" id="1490495"/>
    <lineage>
        <taxon>Eukaryota</taxon>
        <taxon>Sar</taxon>
        <taxon>Stramenopiles</taxon>
        <taxon>Oomycota</taxon>
        <taxon>Peronosporomycetes</taxon>
        <taxon>Peronosporales</taxon>
        <taxon>Peronosporaceae</taxon>
        <taxon>Phytophthora</taxon>
    </lineage>
</organism>
<dbReference type="OrthoDB" id="14339at2759"/>
<comment type="caution">
    <text evidence="2">The sequence shown here is derived from an EMBL/GenBank/DDBJ whole genome shotgun (WGS) entry which is preliminary data.</text>
</comment>
<reference evidence="2" key="1">
    <citation type="submission" date="2023-04" db="EMBL/GenBank/DDBJ databases">
        <title>Phytophthora fragariaefolia NBRC 109709.</title>
        <authorList>
            <person name="Ichikawa N."/>
            <person name="Sato H."/>
            <person name="Tonouchi N."/>
        </authorList>
    </citation>
    <scope>NUCLEOTIDE SEQUENCE</scope>
    <source>
        <strain evidence="2">NBRC 109709</strain>
    </source>
</reference>
<accession>A0A9W6TUX9</accession>
<protein>
    <submittedName>
        <fullName evidence="2">Unnamed protein product</fullName>
    </submittedName>
</protein>
<dbReference type="EMBL" id="BSXT01000187">
    <property type="protein sequence ID" value="GMF20139.1"/>
    <property type="molecule type" value="Genomic_DNA"/>
</dbReference>
<proteinExistence type="predicted"/>
<evidence type="ECO:0000313" key="2">
    <source>
        <dbReference type="EMBL" id="GMF20139.1"/>
    </source>
</evidence>
<feature type="region of interest" description="Disordered" evidence="1">
    <location>
        <begin position="1"/>
        <end position="24"/>
    </location>
</feature>
<name>A0A9W6TUX9_9STRA</name>
<gene>
    <name evidence="2" type="ORF">Pfra01_000230300</name>
</gene>
<evidence type="ECO:0000256" key="1">
    <source>
        <dbReference type="SAM" id="MobiDB-lite"/>
    </source>
</evidence>
<dbReference type="Proteomes" id="UP001165121">
    <property type="component" value="Unassembled WGS sequence"/>
</dbReference>
<evidence type="ECO:0000313" key="3">
    <source>
        <dbReference type="Proteomes" id="UP001165121"/>
    </source>
</evidence>
<keyword evidence="3" id="KW-1185">Reference proteome</keyword>
<dbReference type="AlphaFoldDB" id="A0A9W6TUX9"/>